<evidence type="ECO:0000313" key="2">
    <source>
        <dbReference type="EMBL" id="SEK95834.1"/>
    </source>
</evidence>
<dbReference type="NCBIfam" id="TIGR02532">
    <property type="entry name" value="IV_pilin_GFxxxE"/>
    <property type="match status" value="1"/>
</dbReference>
<proteinExistence type="predicted"/>
<dbReference type="RefSeq" id="WP_085284432.1">
    <property type="nucleotide sequence ID" value="NZ_FOBI01000004.1"/>
</dbReference>
<dbReference type="PROSITE" id="PS00409">
    <property type="entry name" value="PROKAR_NTER_METHYL"/>
    <property type="match status" value="1"/>
</dbReference>
<evidence type="ECO:0000313" key="3">
    <source>
        <dbReference type="Proteomes" id="UP000199297"/>
    </source>
</evidence>
<gene>
    <name evidence="2" type="ORF">SAMN05216262_10498</name>
</gene>
<feature type="transmembrane region" description="Helical" evidence="1">
    <location>
        <begin position="6"/>
        <end position="26"/>
    </location>
</feature>
<keyword evidence="3" id="KW-1185">Reference proteome</keyword>
<reference evidence="3" key="1">
    <citation type="submission" date="2016-10" db="EMBL/GenBank/DDBJ databases">
        <authorList>
            <person name="Varghese N."/>
            <person name="Submissions S."/>
        </authorList>
    </citation>
    <scope>NUCLEOTIDE SEQUENCE [LARGE SCALE GENOMIC DNA]</scope>
    <source>
        <strain evidence="3">CGMCC 1.9127</strain>
    </source>
</reference>
<name>A0A1H7LAE4_9GAMM</name>
<dbReference type="InterPro" id="IPR045584">
    <property type="entry name" value="Pilin-like"/>
</dbReference>
<dbReference type="Pfam" id="PF07963">
    <property type="entry name" value="N_methyl"/>
    <property type="match status" value="1"/>
</dbReference>
<keyword evidence="1" id="KW-0812">Transmembrane</keyword>
<accession>A0A1H7LAE4</accession>
<dbReference type="SUPFAM" id="SSF54523">
    <property type="entry name" value="Pili subunits"/>
    <property type="match status" value="1"/>
</dbReference>
<evidence type="ECO:0000256" key="1">
    <source>
        <dbReference type="SAM" id="Phobius"/>
    </source>
</evidence>
<keyword evidence="1" id="KW-0472">Membrane</keyword>
<dbReference type="Gene3D" id="3.30.700.10">
    <property type="entry name" value="Glycoprotein, Type 4 Pilin"/>
    <property type="match status" value="1"/>
</dbReference>
<dbReference type="Proteomes" id="UP000199297">
    <property type="component" value="Unassembled WGS sequence"/>
</dbReference>
<dbReference type="AlphaFoldDB" id="A0A1H7LAE4"/>
<dbReference type="OrthoDB" id="6227380at2"/>
<dbReference type="InterPro" id="IPR012902">
    <property type="entry name" value="N_methyl_site"/>
</dbReference>
<dbReference type="STRING" id="641665.GCA_002104455_02909"/>
<keyword evidence="1" id="KW-1133">Transmembrane helix</keyword>
<sequence>MHSKGFTLIELIVVIVILGILAATAAPKFINLKAESQTATLQGVMATMQGAAAMVHSKSIVKGNHKLQNSSVNIGDGQGVGGNGELFVSYGYPLANISEWQRLISVDANTFSYRALGGTTGRVVAIYRNDTAAPIRITDPCLVYYEKPSAAGELPTFTLNECI</sequence>
<protein>
    <submittedName>
        <fullName evidence="2">MSHA pilin protein MshA</fullName>
    </submittedName>
</protein>
<organism evidence="2 3">
    <name type="scientific">Colwellia chukchiensis</name>
    <dbReference type="NCBI Taxonomy" id="641665"/>
    <lineage>
        <taxon>Bacteria</taxon>
        <taxon>Pseudomonadati</taxon>
        <taxon>Pseudomonadota</taxon>
        <taxon>Gammaproteobacteria</taxon>
        <taxon>Alteromonadales</taxon>
        <taxon>Colwelliaceae</taxon>
        <taxon>Colwellia</taxon>
    </lineage>
</organism>
<dbReference type="EMBL" id="FOBI01000004">
    <property type="protein sequence ID" value="SEK95834.1"/>
    <property type="molecule type" value="Genomic_DNA"/>
</dbReference>